<feature type="transmembrane region" description="Helical" evidence="1">
    <location>
        <begin position="108"/>
        <end position="130"/>
    </location>
</feature>
<gene>
    <name evidence="2" type="ORF">XAT740_LOCUS55662</name>
</gene>
<protein>
    <submittedName>
        <fullName evidence="2">Uncharacterized protein</fullName>
    </submittedName>
</protein>
<keyword evidence="1" id="KW-1133">Transmembrane helix</keyword>
<proteinExistence type="predicted"/>
<evidence type="ECO:0000313" key="3">
    <source>
        <dbReference type="Proteomes" id="UP000663828"/>
    </source>
</evidence>
<comment type="caution">
    <text evidence="2">The sequence shown here is derived from an EMBL/GenBank/DDBJ whole genome shotgun (WGS) entry which is preliminary data.</text>
</comment>
<keyword evidence="1" id="KW-0472">Membrane</keyword>
<dbReference type="AlphaFoldDB" id="A0A816EW16"/>
<dbReference type="EMBL" id="CAJNOR010010527">
    <property type="protein sequence ID" value="CAF1654577.1"/>
    <property type="molecule type" value="Genomic_DNA"/>
</dbReference>
<reference evidence="2" key="1">
    <citation type="submission" date="2021-02" db="EMBL/GenBank/DDBJ databases">
        <authorList>
            <person name="Nowell W R."/>
        </authorList>
    </citation>
    <scope>NUCLEOTIDE SEQUENCE</scope>
</reference>
<evidence type="ECO:0000313" key="2">
    <source>
        <dbReference type="EMBL" id="CAF1654577.1"/>
    </source>
</evidence>
<accession>A0A816EW16</accession>
<feature type="non-terminal residue" evidence="2">
    <location>
        <position position="1"/>
    </location>
</feature>
<name>A0A816EW16_ADIRI</name>
<evidence type="ECO:0000256" key="1">
    <source>
        <dbReference type="SAM" id="Phobius"/>
    </source>
</evidence>
<dbReference type="Proteomes" id="UP000663828">
    <property type="component" value="Unassembled WGS sequence"/>
</dbReference>
<sequence length="155" mass="17389">QWDNDSMDTIIILHGIQFKNDDYCLSKSIFKVFKHTHLVLDIQQPCNCFVFMLQNITYADQGSVCLSNQSIIDGLTQECMTIDSYCSPVGSSTVSLSPSNDDGKWKTILAIVIPSTVIVIILSLIGIYIFQKRQQNKSDTNVVMKDGIVNMFAKK</sequence>
<organism evidence="2 3">
    <name type="scientific">Adineta ricciae</name>
    <name type="common">Rotifer</name>
    <dbReference type="NCBI Taxonomy" id="249248"/>
    <lineage>
        <taxon>Eukaryota</taxon>
        <taxon>Metazoa</taxon>
        <taxon>Spiralia</taxon>
        <taxon>Gnathifera</taxon>
        <taxon>Rotifera</taxon>
        <taxon>Eurotatoria</taxon>
        <taxon>Bdelloidea</taxon>
        <taxon>Adinetida</taxon>
        <taxon>Adinetidae</taxon>
        <taxon>Adineta</taxon>
    </lineage>
</organism>
<keyword evidence="3" id="KW-1185">Reference proteome</keyword>
<keyword evidence="1" id="KW-0812">Transmembrane</keyword>